<protein>
    <submittedName>
        <fullName evidence="3">Uncharacterized protein</fullName>
    </submittedName>
</protein>
<keyword evidence="4" id="KW-1185">Reference proteome</keyword>
<accession>A0A133VF81</accession>
<evidence type="ECO:0000256" key="2">
    <source>
        <dbReference type="SAM" id="Phobius"/>
    </source>
</evidence>
<feature type="compositionally biased region" description="Basic residues" evidence="1">
    <location>
        <begin position="171"/>
        <end position="182"/>
    </location>
</feature>
<proteinExistence type="predicted"/>
<keyword evidence="2" id="KW-0472">Membrane</keyword>
<organism evidence="3 4">
    <name type="scientific">candidate division MSBL1 archaeon SCGC-AAA261O19</name>
    <dbReference type="NCBI Taxonomy" id="1698277"/>
    <lineage>
        <taxon>Archaea</taxon>
        <taxon>Methanobacteriati</taxon>
        <taxon>Methanobacteriota</taxon>
        <taxon>candidate division MSBL1</taxon>
    </lineage>
</organism>
<name>A0A133VF81_9EURY</name>
<dbReference type="AlphaFoldDB" id="A0A133VF81"/>
<keyword evidence="2" id="KW-1133">Transmembrane helix</keyword>
<feature type="region of interest" description="Disordered" evidence="1">
    <location>
        <begin position="80"/>
        <end position="182"/>
    </location>
</feature>
<evidence type="ECO:0000256" key="1">
    <source>
        <dbReference type="SAM" id="MobiDB-lite"/>
    </source>
</evidence>
<feature type="compositionally biased region" description="Basic and acidic residues" evidence="1">
    <location>
        <begin position="152"/>
        <end position="170"/>
    </location>
</feature>
<dbReference type="Proteomes" id="UP000070076">
    <property type="component" value="Unassembled WGS sequence"/>
</dbReference>
<keyword evidence="2" id="KW-0812">Transmembrane</keyword>
<feature type="compositionally biased region" description="Basic and acidic residues" evidence="1">
    <location>
        <begin position="81"/>
        <end position="141"/>
    </location>
</feature>
<sequence>MNGKWQELPTTLVDESPSYLYYEAQSPGFSIFAISAEGVPSPSPGLPLALYATVAAGFGTAGLSLFYWFRRRRIKPSVSLEDIKQTVMGREEKTEVDEEEKKAKGEYGRPSEEELAEKQKKDLKRLEEIVKEKKEGKPSETKKRKLTPLMKQYEEETGKNARRKDGELTKAYKKWRRKRRRK</sequence>
<reference evidence="3 4" key="1">
    <citation type="journal article" date="2016" name="Sci. Rep.">
        <title>Metabolic traits of an uncultured archaeal lineage -MSBL1- from brine pools of the Red Sea.</title>
        <authorList>
            <person name="Mwirichia R."/>
            <person name="Alam I."/>
            <person name="Rashid M."/>
            <person name="Vinu M."/>
            <person name="Ba-Alawi W."/>
            <person name="Anthony Kamau A."/>
            <person name="Kamanda Ngugi D."/>
            <person name="Goker M."/>
            <person name="Klenk H.P."/>
            <person name="Bajic V."/>
            <person name="Stingl U."/>
        </authorList>
    </citation>
    <scope>NUCLEOTIDE SEQUENCE [LARGE SCALE GENOMIC DNA]</scope>
    <source>
        <strain evidence="3">SCGC-AAA261O19</strain>
    </source>
</reference>
<evidence type="ECO:0000313" key="4">
    <source>
        <dbReference type="Proteomes" id="UP000070076"/>
    </source>
</evidence>
<dbReference type="EMBL" id="LHYB01000001">
    <property type="protein sequence ID" value="KXB05108.1"/>
    <property type="molecule type" value="Genomic_DNA"/>
</dbReference>
<gene>
    <name evidence="3" type="ORF">AKJ48_00120</name>
</gene>
<dbReference type="NCBIfam" id="TIGR04213">
    <property type="entry name" value="PGF_pre_PGF"/>
    <property type="match status" value="1"/>
</dbReference>
<feature type="transmembrane region" description="Helical" evidence="2">
    <location>
        <begin position="48"/>
        <end position="69"/>
    </location>
</feature>
<evidence type="ECO:0000313" key="3">
    <source>
        <dbReference type="EMBL" id="KXB05108.1"/>
    </source>
</evidence>
<dbReference type="InterPro" id="IPR026453">
    <property type="entry name" value="PGF_pre_PGF"/>
</dbReference>
<comment type="caution">
    <text evidence="3">The sequence shown here is derived from an EMBL/GenBank/DDBJ whole genome shotgun (WGS) entry which is preliminary data.</text>
</comment>